<keyword evidence="7" id="KW-1185">Reference proteome</keyword>
<protein>
    <recommendedName>
        <fullName evidence="3">WxL Interacting Protein host binding domain-containing protein</fullName>
    </recommendedName>
</protein>
<proteinExistence type="predicted"/>
<evidence type="ECO:0000313" key="7">
    <source>
        <dbReference type="Proteomes" id="UP000218979"/>
    </source>
</evidence>
<gene>
    <name evidence="4" type="ORF">RR45_GL000297</name>
    <name evidence="5" type="ORF">SAMN02746068_01644</name>
</gene>
<organism evidence="5 6">
    <name type="scientific">Pseudolactococcus chungangensis CAU 28 = DSM 22330</name>
    <dbReference type="NCBI Taxonomy" id="1122154"/>
    <lineage>
        <taxon>Bacteria</taxon>
        <taxon>Bacillati</taxon>
        <taxon>Bacillota</taxon>
        <taxon>Bacilli</taxon>
        <taxon>Lactobacillales</taxon>
        <taxon>Streptococcaceae</taxon>
        <taxon>Pseudolactococcus</taxon>
    </lineage>
</organism>
<feature type="signal peptide" evidence="2">
    <location>
        <begin position="1"/>
        <end position="20"/>
    </location>
</feature>
<name>A0A1K2HH37_9LACT</name>
<evidence type="ECO:0000313" key="5">
    <source>
        <dbReference type="EMBL" id="SFZ75594.1"/>
    </source>
</evidence>
<evidence type="ECO:0000313" key="6">
    <source>
        <dbReference type="Proteomes" id="UP000185655"/>
    </source>
</evidence>
<evidence type="ECO:0000259" key="3">
    <source>
        <dbReference type="Pfam" id="PF11797"/>
    </source>
</evidence>
<keyword evidence="2" id="KW-0732">Signal</keyword>
<reference evidence="5 6" key="2">
    <citation type="submission" date="2016-11" db="EMBL/GenBank/DDBJ databases">
        <authorList>
            <person name="Jaros S."/>
            <person name="Januszkiewicz K."/>
            <person name="Wedrychowicz H."/>
        </authorList>
    </citation>
    <scope>NUCLEOTIDE SEQUENCE [LARGE SCALE GENOMIC DNA]</scope>
    <source>
        <strain evidence="5 6">DSM 22330</strain>
    </source>
</reference>
<dbReference type="EMBL" id="FPKS01000010">
    <property type="protein sequence ID" value="SFZ75594.1"/>
    <property type="molecule type" value="Genomic_DNA"/>
</dbReference>
<dbReference type="AlphaFoldDB" id="A0A1K2HH37"/>
<dbReference type="OrthoDB" id="2241385at2"/>
<dbReference type="STRING" id="1122154.SAMN02746068_01644"/>
<dbReference type="EMBL" id="JXJT01000010">
    <property type="protein sequence ID" value="PCS03275.1"/>
    <property type="molecule type" value="Genomic_DNA"/>
</dbReference>
<dbReference type="RefSeq" id="WP_031366784.1">
    <property type="nucleotide sequence ID" value="NZ_FPKS01000010.1"/>
</dbReference>
<evidence type="ECO:0000256" key="2">
    <source>
        <dbReference type="SAM" id="SignalP"/>
    </source>
</evidence>
<sequence>MKNILTLFIVAVSFFATKTAADEVDFTVTPILDGDQTVINQIISAKYHEQQSLGFNLQNNTDDTININIKTAIPDLDSKGNQIFSDCNTFLKAPQTITLPPRDSQDVTIDYKPEAFKKDFDGEIANAVLFCQGDKSVKYIVNVRKNDNKDTENIIVEKSEATILNQKRFIRILLKNDSNTWLNNVLIDSHILDQATKQSESHQFSHIAPNSKIEILIPISEKFKAGTYLTMTSVQTASRTWQLKSQFKLSTSKINLLNGQEQPIHKGKHSKTFYYVSVLFILLILTIIFQFRFIQKHNQI</sequence>
<feature type="domain" description="WxL Interacting Protein host binding" evidence="3">
    <location>
        <begin position="141"/>
        <end position="258"/>
    </location>
</feature>
<accession>A0A1K2HH37</accession>
<keyword evidence="1" id="KW-0812">Transmembrane</keyword>
<evidence type="ECO:0000313" key="4">
    <source>
        <dbReference type="EMBL" id="PCS03275.1"/>
    </source>
</evidence>
<feature type="transmembrane region" description="Helical" evidence="1">
    <location>
        <begin position="273"/>
        <end position="294"/>
    </location>
</feature>
<reference evidence="4 7" key="1">
    <citation type="submission" date="2014-12" db="EMBL/GenBank/DDBJ databases">
        <title>Draft genome sequences of 10 type strains of Lactococcus.</title>
        <authorList>
            <person name="Sun Z."/>
            <person name="Zhong Z."/>
            <person name="Liu W."/>
            <person name="Zhang W."/>
            <person name="Zhang H."/>
        </authorList>
    </citation>
    <scope>NUCLEOTIDE SEQUENCE [LARGE SCALE GENOMIC DNA]</scope>
    <source>
        <strain evidence="4 7">DSM 22330</strain>
    </source>
</reference>
<evidence type="ECO:0000256" key="1">
    <source>
        <dbReference type="SAM" id="Phobius"/>
    </source>
</evidence>
<dbReference type="Proteomes" id="UP000185655">
    <property type="component" value="Unassembled WGS sequence"/>
</dbReference>
<dbReference type="InterPro" id="IPR021759">
    <property type="entry name" value="WxLIP_HBD"/>
</dbReference>
<feature type="chain" id="PRO_5039647258" description="WxL Interacting Protein host binding domain-containing protein" evidence="2">
    <location>
        <begin position="21"/>
        <end position="300"/>
    </location>
</feature>
<keyword evidence="1" id="KW-0472">Membrane</keyword>
<dbReference type="Pfam" id="PF11797">
    <property type="entry name" value="WxLIP_HBD"/>
    <property type="match status" value="1"/>
</dbReference>
<dbReference type="Proteomes" id="UP000218979">
    <property type="component" value="Unassembled WGS sequence"/>
</dbReference>
<keyword evidence="1" id="KW-1133">Transmembrane helix</keyword>